<name>A0ABU7ENB2_9TELE</name>
<dbReference type="EMBL" id="JAHUTJ010060201">
    <property type="protein sequence ID" value="MED6288271.1"/>
    <property type="molecule type" value="Genomic_DNA"/>
</dbReference>
<comment type="caution">
    <text evidence="1">The sequence shown here is derived from an EMBL/GenBank/DDBJ whole genome shotgun (WGS) entry which is preliminary data.</text>
</comment>
<accession>A0ABU7ENB2</accession>
<evidence type="ECO:0000313" key="1">
    <source>
        <dbReference type="EMBL" id="MED6288271.1"/>
    </source>
</evidence>
<gene>
    <name evidence="1" type="ORF">CHARACLAT_024961</name>
</gene>
<keyword evidence="2" id="KW-1185">Reference proteome</keyword>
<organism evidence="1 2">
    <name type="scientific">Characodon lateralis</name>
    <dbReference type="NCBI Taxonomy" id="208331"/>
    <lineage>
        <taxon>Eukaryota</taxon>
        <taxon>Metazoa</taxon>
        <taxon>Chordata</taxon>
        <taxon>Craniata</taxon>
        <taxon>Vertebrata</taxon>
        <taxon>Euteleostomi</taxon>
        <taxon>Actinopterygii</taxon>
        <taxon>Neopterygii</taxon>
        <taxon>Teleostei</taxon>
        <taxon>Neoteleostei</taxon>
        <taxon>Acanthomorphata</taxon>
        <taxon>Ovalentaria</taxon>
        <taxon>Atherinomorphae</taxon>
        <taxon>Cyprinodontiformes</taxon>
        <taxon>Goodeidae</taxon>
        <taxon>Characodon</taxon>
    </lineage>
</organism>
<sequence length="103" mass="11490">MWIAPLVSSLSENLPQHLDPFSLHLPTVIHCPSNNMFSQFILARTDNDRTDSDSPFPEAPAAGLTRGAHEKPLLLSHHTLQAASMITPLKRHYINVKQQMSPI</sequence>
<proteinExistence type="predicted"/>
<protein>
    <submittedName>
        <fullName evidence="1">Uncharacterized protein</fullName>
    </submittedName>
</protein>
<reference evidence="1 2" key="1">
    <citation type="submission" date="2021-06" db="EMBL/GenBank/DDBJ databases">
        <authorList>
            <person name="Palmer J.M."/>
        </authorList>
    </citation>
    <scope>NUCLEOTIDE SEQUENCE [LARGE SCALE GENOMIC DNA]</scope>
    <source>
        <strain evidence="1 2">CL_MEX2019</strain>
        <tissue evidence="1">Muscle</tissue>
    </source>
</reference>
<evidence type="ECO:0000313" key="2">
    <source>
        <dbReference type="Proteomes" id="UP001352852"/>
    </source>
</evidence>
<dbReference type="Proteomes" id="UP001352852">
    <property type="component" value="Unassembled WGS sequence"/>
</dbReference>